<dbReference type="InterPro" id="IPR034683">
    <property type="entry name" value="IspD/TarI"/>
</dbReference>
<keyword evidence="6 9" id="KW-0808">Transferase</keyword>
<dbReference type="EC" id="2.7.7.60" evidence="4"/>
<sequence>MNYSVIVLAAGRGSRTNLDYNKVFYTFENGQTVLNKSLSVFLSDDECKQVVLVCADYEKDYVNEHYTYDSRIQVVTGGQTRQDSVYNGLQVVDQDYVMIHDGARPFVEKNWIFDLKQTLETESACLLMVPSVDTTKIVVDGYVKESLERRLVYHAQTPQCFKTDLIKECHKLARDKQVQATDDAQLVEWFSDTKVKVVLSSFTNKKITLPEDLKG</sequence>
<evidence type="ECO:0000256" key="6">
    <source>
        <dbReference type="ARBA" id="ARBA00022679"/>
    </source>
</evidence>
<dbReference type="InterPro" id="IPR001228">
    <property type="entry name" value="IspD"/>
</dbReference>
<dbReference type="FunFam" id="3.90.550.10:FF:000003">
    <property type="entry name" value="2-C-methyl-D-erythritol 4-phosphate cytidylyltransferase"/>
    <property type="match status" value="1"/>
</dbReference>
<dbReference type="Gene3D" id="3.90.550.10">
    <property type="entry name" value="Spore Coat Polysaccharide Biosynthesis Protein SpsA, Chain A"/>
    <property type="match status" value="1"/>
</dbReference>
<dbReference type="Pfam" id="PF01128">
    <property type="entry name" value="IspD"/>
    <property type="match status" value="1"/>
</dbReference>
<dbReference type="SUPFAM" id="SSF53448">
    <property type="entry name" value="Nucleotide-diphospho-sugar transferases"/>
    <property type="match status" value="1"/>
</dbReference>
<dbReference type="GeneID" id="66579357"/>
<comment type="pathway">
    <text evidence="2">Isoprenoid biosynthesis; isopentenyl diphosphate biosynthesis via DXP pathway; isopentenyl diphosphate from 1-deoxy-D-xylulose 5-phosphate: step 2/6.</text>
</comment>
<evidence type="ECO:0000256" key="5">
    <source>
        <dbReference type="ARBA" id="ARBA00019056"/>
    </source>
</evidence>
<dbReference type="PROSITE" id="PS01295">
    <property type="entry name" value="ISPD"/>
    <property type="match status" value="1"/>
</dbReference>
<evidence type="ECO:0000256" key="7">
    <source>
        <dbReference type="ARBA" id="ARBA00022695"/>
    </source>
</evidence>
<comment type="catalytic activity">
    <reaction evidence="1">
        <text>2-C-methyl-D-erythritol 4-phosphate + CTP + H(+) = 4-CDP-2-C-methyl-D-erythritol + diphosphate</text>
        <dbReference type="Rhea" id="RHEA:13429"/>
        <dbReference type="ChEBI" id="CHEBI:15378"/>
        <dbReference type="ChEBI" id="CHEBI:33019"/>
        <dbReference type="ChEBI" id="CHEBI:37563"/>
        <dbReference type="ChEBI" id="CHEBI:57823"/>
        <dbReference type="ChEBI" id="CHEBI:58262"/>
        <dbReference type="EC" id="2.7.7.60"/>
    </reaction>
</comment>
<dbReference type="Proteomes" id="UP000265489">
    <property type="component" value="Unassembled WGS sequence"/>
</dbReference>
<proteinExistence type="inferred from homology"/>
<dbReference type="InterPro" id="IPR018294">
    <property type="entry name" value="ISPD_synthase_CS"/>
</dbReference>
<evidence type="ECO:0000256" key="3">
    <source>
        <dbReference type="ARBA" id="ARBA00009789"/>
    </source>
</evidence>
<accession>A0A395W7L1</accession>
<name>A0A395W7L1_9FIRM</name>
<comment type="caution">
    <text evidence="9">The sequence shown here is derived from an EMBL/GenBank/DDBJ whole genome shotgun (WGS) entry which is preliminary data.</text>
</comment>
<evidence type="ECO:0000313" key="10">
    <source>
        <dbReference type="Proteomes" id="UP000265489"/>
    </source>
</evidence>
<evidence type="ECO:0000256" key="1">
    <source>
        <dbReference type="ARBA" id="ARBA00001282"/>
    </source>
</evidence>
<dbReference type="GO" id="GO:0019288">
    <property type="term" value="P:isopentenyl diphosphate biosynthetic process, methylerythritol 4-phosphate pathway"/>
    <property type="evidence" value="ECO:0007669"/>
    <property type="project" value="UniProtKB-UniPathway"/>
</dbReference>
<dbReference type="RefSeq" id="WP_118324939.1">
    <property type="nucleotide sequence ID" value="NZ_QRYH01000007.1"/>
</dbReference>
<dbReference type="InterPro" id="IPR029044">
    <property type="entry name" value="Nucleotide-diphossugar_trans"/>
</dbReference>
<gene>
    <name evidence="9" type="primary">ispD</name>
    <name evidence="9" type="ORF">DWW32_04705</name>
</gene>
<keyword evidence="7 9" id="KW-0548">Nucleotidyltransferase</keyword>
<keyword evidence="8" id="KW-0414">Isoprene biosynthesis</keyword>
<dbReference type="AlphaFoldDB" id="A0A395W7L1"/>
<organism evidence="9 10">
    <name type="scientific">Holdemanella biformis</name>
    <dbReference type="NCBI Taxonomy" id="1735"/>
    <lineage>
        <taxon>Bacteria</taxon>
        <taxon>Bacillati</taxon>
        <taxon>Bacillota</taxon>
        <taxon>Erysipelotrichia</taxon>
        <taxon>Erysipelotrichales</taxon>
        <taxon>Erysipelotrichaceae</taxon>
        <taxon>Holdemanella</taxon>
    </lineage>
</organism>
<comment type="similarity">
    <text evidence="3">Belongs to the IspD/TarI cytidylyltransferase family. IspD subfamily.</text>
</comment>
<dbReference type="NCBIfam" id="TIGR00453">
    <property type="entry name" value="ispD"/>
    <property type="match status" value="1"/>
</dbReference>
<evidence type="ECO:0000256" key="8">
    <source>
        <dbReference type="ARBA" id="ARBA00023229"/>
    </source>
</evidence>
<dbReference type="InterPro" id="IPR050088">
    <property type="entry name" value="IspD/TarI_cytidylyltransf_bact"/>
</dbReference>
<evidence type="ECO:0000256" key="2">
    <source>
        <dbReference type="ARBA" id="ARBA00004787"/>
    </source>
</evidence>
<dbReference type="PANTHER" id="PTHR32125:SF4">
    <property type="entry name" value="2-C-METHYL-D-ERYTHRITOL 4-PHOSPHATE CYTIDYLYLTRANSFERASE, CHLOROPLASTIC"/>
    <property type="match status" value="1"/>
</dbReference>
<dbReference type="CDD" id="cd02516">
    <property type="entry name" value="CDP-ME_synthetase"/>
    <property type="match status" value="1"/>
</dbReference>
<dbReference type="EMBL" id="QRYQ01000006">
    <property type="protein sequence ID" value="RGU92282.1"/>
    <property type="molecule type" value="Genomic_DNA"/>
</dbReference>
<dbReference type="GO" id="GO:0050518">
    <property type="term" value="F:2-C-methyl-D-erythritol 4-phosphate cytidylyltransferase activity"/>
    <property type="evidence" value="ECO:0007669"/>
    <property type="project" value="UniProtKB-EC"/>
</dbReference>
<evidence type="ECO:0000256" key="4">
    <source>
        <dbReference type="ARBA" id="ARBA00012526"/>
    </source>
</evidence>
<evidence type="ECO:0000313" key="9">
    <source>
        <dbReference type="EMBL" id="RGU92282.1"/>
    </source>
</evidence>
<dbReference type="PANTHER" id="PTHR32125">
    <property type="entry name" value="2-C-METHYL-D-ERYTHRITOL 4-PHOSPHATE CYTIDYLYLTRANSFERASE, CHLOROPLASTIC"/>
    <property type="match status" value="1"/>
</dbReference>
<dbReference type="UniPathway" id="UPA00056">
    <property type="reaction ID" value="UER00093"/>
</dbReference>
<protein>
    <recommendedName>
        <fullName evidence="5">2-C-methyl-D-erythritol 4-phosphate cytidylyltransferase</fullName>
        <ecNumber evidence="4">2.7.7.60</ecNumber>
    </recommendedName>
</protein>
<reference evidence="9 10" key="1">
    <citation type="submission" date="2018-08" db="EMBL/GenBank/DDBJ databases">
        <title>A genome reference for cultivated species of the human gut microbiota.</title>
        <authorList>
            <person name="Zou Y."/>
            <person name="Xue W."/>
            <person name="Luo G."/>
        </authorList>
    </citation>
    <scope>NUCLEOTIDE SEQUENCE [LARGE SCALE GENOMIC DNA]</scope>
    <source>
        <strain evidence="9 10">AF15-20</strain>
    </source>
</reference>